<evidence type="ECO:0000313" key="3">
    <source>
        <dbReference type="Proteomes" id="UP000466586"/>
    </source>
</evidence>
<dbReference type="EMBL" id="WVHT01000003">
    <property type="protein sequence ID" value="MXV50766.1"/>
    <property type="molecule type" value="Genomic_DNA"/>
</dbReference>
<dbReference type="InterPro" id="IPR029060">
    <property type="entry name" value="PIN-like_dom_sf"/>
</dbReference>
<dbReference type="Proteomes" id="UP000466586">
    <property type="component" value="Unassembled WGS sequence"/>
</dbReference>
<accession>A0A7K1Y860</accession>
<protein>
    <submittedName>
        <fullName evidence="2">PIN domain-containing protein</fullName>
    </submittedName>
</protein>
<feature type="domain" description="PIN" evidence="1">
    <location>
        <begin position="4"/>
        <end position="121"/>
    </location>
</feature>
<comment type="caution">
    <text evidence="2">The sequence shown here is derived from an EMBL/GenBank/DDBJ whole genome shotgun (WGS) entry which is preliminary data.</text>
</comment>
<dbReference type="InterPro" id="IPR052919">
    <property type="entry name" value="TA_system_RNase"/>
</dbReference>
<dbReference type="RefSeq" id="WP_160843957.1">
    <property type="nucleotide sequence ID" value="NZ_WVHT01000003.1"/>
</dbReference>
<dbReference type="InterPro" id="IPR002716">
    <property type="entry name" value="PIN_dom"/>
</dbReference>
<sequence length="128" mass="14746">MSKYLLDTHAIIWFAENDQQLSRNAVKIIENADNEINVSIASLWEIAVKVSIGKLKINKEIEKIVTLLEDNQINLLPIRPTHIAAYINLPLFHKDPFDRLIISQAISEQLTVISKDEHFSLYKVPINW</sequence>
<gene>
    <name evidence="2" type="ORF">GS399_07255</name>
</gene>
<dbReference type="AlphaFoldDB" id="A0A7K1Y860"/>
<dbReference type="InterPro" id="IPR041705">
    <property type="entry name" value="PIN_Sll0205"/>
</dbReference>
<evidence type="ECO:0000259" key="1">
    <source>
        <dbReference type="Pfam" id="PF01850"/>
    </source>
</evidence>
<dbReference type="Pfam" id="PF01850">
    <property type="entry name" value="PIN"/>
    <property type="match status" value="1"/>
</dbReference>
<keyword evidence="3" id="KW-1185">Reference proteome</keyword>
<organism evidence="2 3">
    <name type="scientific">Hufsiella arboris</name>
    <dbReference type="NCBI Taxonomy" id="2695275"/>
    <lineage>
        <taxon>Bacteria</taxon>
        <taxon>Pseudomonadati</taxon>
        <taxon>Bacteroidota</taxon>
        <taxon>Sphingobacteriia</taxon>
        <taxon>Sphingobacteriales</taxon>
        <taxon>Sphingobacteriaceae</taxon>
        <taxon>Hufsiella</taxon>
    </lineage>
</organism>
<dbReference type="CDD" id="cd09872">
    <property type="entry name" value="PIN_Sll0205-like"/>
    <property type="match status" value="1"/>
</dbReference>
<name>A0A7K1Y860_9SPHI</name>
<proteinExistence type="predicted"/>
<reference evidence="2 3" key="1">
    <citation type="submission" date="2019-11" db="EMBL/GenBank/DDBJ databases">
        <title>Pedobacter sp. HMF7647 Genome sequencing and assembly.</title>
        <authorList>
            <person name="Kang H."/>
            <person name="Kim H."/>
            <person name="Joh K."/>
        </authorList>
    </citation>
    <scope>NUCLEOTIDE SEQUENCE [LARGE SCALE GENOMIC DNA]</scope>
    <source>
        <strain evidence="2 3">HMF7647</strain>
    </source>
</reference>
<evidence type="ECO:0000313" key="2">
    <source>
        <dbReference type="EMBL" id="MXV50766.1"/>
    </source>
</evidence>
<dbReference type="Gene3D" id="3.40.50.1010">
    <property type="entry name" value="5'-nuclease"/>
    <property type="match status" value="1"/>
</dbReference>
<dbReference type="SUPFAM" id="SSF88723">
    <property type="entry name" value="PIN domain-like"/>
    <property type="match status" value="1"/>
</dbReference>
<dbReference type="PANTHER" id="PTHR36173">
    <property type="entry name" value="RIBONUCLEASE VAPC16-RELATED"/>
    <property type="match status" value="1"/>
</dbReference>
<dbReference type="PANTHER" id="PTHR36173:SF2">
    <property type="entry name" value="RIBONUCLEASE VAPC16"/>
    <property type="match status" value="1"/>
</dbReference>